<sequence length="744" mass="80302">MRIFSLLFLLCICCCLNSKAQEIVKSLTTGEYESINNYDIIPVNSFESKYVLTNPNNSISDINWSVRGDLRIISQNGATVTIASSPQNSNYKSGYGKGQLIVSYSDTTIPSNCGRPGRSVEIFKKFGQKERTNIIGNSCINTGDTVTYSIEPLVSVNLNARIGIDLYKWEVPNNWNVLFYSGDSSSITFKVGQLTGNDILKADIGMANFNDGFVYELPMAQGPATPTFSAAPPECLSLDDEQFTVSINAIEGEEYEWGFGPGTNWSFANGSTPNDPSITIKTDDRQGEVTLKIKGSCNQPLDTAFVINRSFGSNNEITGEECVEAGSYVKYTVSNSSTNVEWTLPEGWTYADANRNLSTVTLKVGNKGGTITAKSLNCGSDAISIDVSVQPKTPANISGPTCLEFDFNEEVTYSVPAVDNATGYQWTFPSTFTPNRLTTSTPTASTKANFFNGNKAVSVVALGCVNSKARSYTVTYAPETPVITGPSCLTDGDLRGSLTYSVKAQTGVSFNWSLPSGWTFVSNNTHLNSITVAPNGNADGTISVQAVGCKTTPASTMKVSTASDGGFEFKIVQPFGAGIYQITTTSGGYNFGNYDKITWYLNGNVLTTNTIIYAPGNCAEGELSVEIIDNTNCINTSTSIINQCSNGRSSLARTTNNLSTQEKIANKMQFKVSPNPVSNKLKIALPETSSQFTIRVIDLNGKVIMTEQTKNESTTLKLGGLNRGTYIILAEDGDQQYAEKIIKE</sequence>
<gene>
    <name evidence="4" type="ORF">JL102_03340</name>
</gene>
<dbReference type="NCBIfam" id="TIGR04183">
    <property type="entry name" value="Por_Secre_tail"/>
    <property type="match status" value="1"/>
</dbReference>
<feature type="signal peptide" evidence="1">
    <location>
        <begin position="1"/>
        <end position="20"/>
    </location>
</feature>
<organism evidence="4 5">
    <name type="scientific">Fulvivirga sediminis</name>
    <dbReference type="NCBI Taxonomy" id="2803949"/>
    <lineage>
        <taxon>Bacteria</taxon>
        <taxon>Pseudomonadati</taxon>
        <taxon>Bacteroidota</taxon>
        <taxon>Cytophagia</taxon>
        <taxon>Cytophagales</taxon>
        <taxon>Fulvivirgaceae</taxon>
        <taxon>Fulvivirga</taxon>
    </lineage>
</organism>
<evidence type="ECO:0000313" key="5">
    <source>
        <dbReference type="Proteomes" id="UP000659388"/>
    </source>
</evidence>
<comment type="caution">
    <text evidence="4">The sequence shown here is derived from an EMBL/GenBank/DDBJ whole genome shotgun (WGS) entry which is preliminary data.</text>
</comment>
<dbReference type="RefSeq" id="WP_202242364.1">
    <property type="nucleotide sequence ID" value="NZ_JAESIY010000001.1"/>
</dbReference>
<protein>
    <submittedName>
        <fullName evidence="4">T9SS type A sorting domain-containing protein</fullName>
    </submittedName>
</protein>
<accession>A0A937F583</accession>
<dbReference type="Proteomes" id="UP000659388">
    <property type="component" value="Unassembled WGS sequence"/>
</dbReference>
<dbReference type="AlphaFoldDB" id="A0A937F583"/>
<dbReference type="Pfam" id="PF19408">
    <property type="entry name" value="PKD_6"/>
    <property type="match status" value="2"/>
</dbReference>
<name>A0A937F583_9BACT</name>
<evidence type="ECO:0000256" key="1">
    <source>
        <dbReference type="SAM" id="SignalP"/>
    </source>
</evidence>
<feature type="domain" description="PKD-like" evidence="3">
    <location>
        <begin position="496"/>
        <end position="559"/>
    </location>
</feature>
<dbReference type="InterPro" id="IPR026444">
    <property type="entry name" value="Secre_tail"/>
</dbReference>
<feature type="chain" id="PRO_5037773842" evidence="1">
    <location>
        <begin position="21"/>
        <end position="744"/>
    </location>
</feature>
<dbReference type="InterPro" id="IPR045829">
    <property type="entry name" value="PKD_6"/>
</dbReference>
<dbReference type="Pfam" id="PF18962">
    <property type="entry name" value="Por_Secre_tail"/>
    <property type="match status" value="1"/>
</dbReference>
<proteinExistence type="predicted"/>
<feature type="domain" description="Secretion system C-terminal sorting" evidence="2">
    <location>
        <begin position="673"/>
        <end position="742"/>
    </location>
</feature>
<evidence type="ECO:0000259" key="3">
    <source>
        <dbReference type="Pfam" id="PF19408"/>
    </source>
</evidence>
<keyword evidence="5" id="KW-1185">Reference proteome</keyword>
<evidence type="ECO:0000313" key="4">
    <source>
        <dbReference type="EMBL" id="MBL3655147.1"/>
    </source>
</evidence>
<evidence type="ECO:0000259" key="2">
    <source>
        <dbReference type="Pfam" id="PF18962"/>
    </source>
</evidence>
<reference evidence="4" key="1">
    <citation type="submission" date="2021-01" db="EMBL/GenBank/DDBJ databases">
        <title>Fulvivirga kasyanovii gen. nov., sp nov., a novel member of the phylum Bacteroidetes isolated from seawater in a mussel farm.</title>
        <authorList>
            <person name="Zhao L.-H."/>
            <person name="Wang Z.-J."/>
        </authorList>
    </citation>
    <scope>NUCLEOTIDE SEQUENCE</scope>
    <source>
        <strain evidence="4">2943</strain>
    </source>
</reference>
<keyword evidence="1" id="KW-0732">Signal</keyword>
<dbReference type="EMBL" id="JAESIY010000001">
    <property type="protein sequence ID" value="MBL3655147.1"/>
    <property type="molecule type" value="Genomic_DNA"/>
</dbReference>
<feature type="domain" description="PKD-like" evidence="3">
    <location>
        <begin position="391"/>
        <end position="474"/>
    </location>
</feature>